<accession>A0A814J9P6</accession>
<organism evidence="3 4">
    <name type="scientific">Rotaria sordida</name>
    <dbReference type="NCBI Taxonomy" id="392033"/>
    <lineage>
        <taxon>Eukaryota</taxon>
        <taxon>Metazoa</taxon>
        <taxon>Spiralia</taxon>
        <taxon>Gnathifera</taxon>
        <taxon>Rotifera</taxon>
        <taxon>Eurotatoria</taxon>
        <taxon>Bdelloidea</taxon>
        <taxon>Philodinida</taxon>
        <taxon>Philodinidae</taxon>
        <taxon>Rotaria</taxon>
    </lineage>
</organism>
<keyword evidence="4" id="KW-1185">Reference proteome</keyword>
<dbReference type="InterPro" id="IPR050960">
    <property type="entry name" value="AB_hydrolase_4_sf"/>
</dbReference>
<protein>
    <submittedName>
        <fullName evidence="3">Uncharacterized protein</fullName>
    </submittedName>
</protein>
<name>A0A814J9P6_9BILA</name>
<dbReference type="GO" id="GO:0047372">
    <property type="term" value="F:monoacylglycerol lipase activity"/>
    <property type="evidence" value="ECO:0007669"/>
    <property type="project" value="TreeGrafter"/>
</dbReference>
<dbReference type="AlphaFoldDB" id="A0A814J9P6"/>
<gene>
    <name evidence="3" type="ORF">JXQ802_LOCUS15744</name>
    <name evidence="2" type="ORF">PYM288_LOCUS5328</name>
</gene>
<reference evidence="3" key="1">
    <citation type="submission" date="2021-02" db="EMBL/GenBank/DDBJ databases">
        <authorList>
            <person name="Nowell W R."/>
        </authorList>
    </citation>
    <scope>NUCLEOTIDE SEQUENCE</scope>
</reference>
<evidence type="ECO:0000313" key="4">
    <source>
        <dbReference type="Proteomes" id="UP000663870"/>
    </source>
</evidence>
<dbReference type="Proteomes" id="UP000663870">
    <property type="component" value="Unassembled WGS sequence"/>
</dbReference>
<comment type="caution">
    <text evidence="3">The sequence shown here is derived from an EMBL/GenBank/DDBJ whole genome shotgun (WGS) entry which is preliminary data.</text>
</comment>
<dbReference type="GO" id="GO:0051792">
    <property type="term" value="P:medium-chain fatty acid biosynthetic process"/>
    <property type="evidence" value="ECO:0007669"/>
    <property type="project" value="TreeGrafter"/>
</dbReference>
<dbReference type="EMBL" id="CAJNOH010000053">
    <property type="protein sequence ID" value="CAF0815746.1"/>
    <property type="molecule type" value="Genomic_DNA"/>
</dbReference>
<proteinExistence type="inferred from homology"/>
<sequence length="150" mass="16993">MRVSSVCAALLVKYIQQHGEHFTKSDSQLNLSSAYQAKTIRDFDTHIVIPEYGFHDVEHYYTEASSNKRIKYIHTPTLILSANDDPVCPVDGLPIDDVLKNPYIIAIKTLEGGYVSYLQGLWPKAFSYDNIVVVVDYIKARLKQRGVSKD</sequence>
<dbReference type="PANTHER" id="PTHR10794">
    <property type="entry name" value="ABHYDROLASE DOMAIN-CONTAINING PROTEIN"/>
    <property type="match status" value="1"/>
</dbReference>
<dbReference type="SUPFAM" id="SSF53474">
    <property type="entry name" value="alpha/beta-Hydrolases"/>
    <property type="match status" value="1"/>
</dbReference>
<evidence type="ECO:0000313" key="2">
    <source>
        <dbReference type="EMBL" id="CAF0815746.1"/>
    </source>
</evidence>
<dbReference type="PANTHER" id="PTHR10794:SF63">
    <property type="entry name" value="ALPHA_BETA HYDROLASE 1, ISOFORM A"/>
    <property type="match status" value="1"/>
</dbReference>
<dbReference type="GO" id="GO:0008126">
    <property type="term" value="F:acetylesterase activity"/>
    <property type="evidence" value="ECO:0007669"/>
    <property type="project" value="TreeGrafter"/>
</dbReference>
<dbReference type="GO" id="GO:0051793">
    <property type="term" value="P:medium-chain fatty acid catabolic process"/>
    <property type="evidence" value="ECO:0007669"/>
    <property type="project" value="TreeGrafter"/>
</dbReference>
<dbReference type="InterPro" id="IPR029058">
    <property type="entry name" value="AB_hydrolase_fold"/>
</dbReference>
<evidence type="ECO:0000313" key="3">
    <source>
        <dbReference type="EMBL" id="CAF1033032.1"/>
    </source>
</evidence>
<dbReference type="EMBL" id="CAJNOL010000370">
    <property type="protein sequence ID" value="CAF1033032.1"/>
    <property type="molecule type" value="Genomic_DNA"/>
</dbReference>
<evidence type="ECO:0000256" key="1">
    <source>
        <dbReference type="ARBA" id="ARBA00010884"/>
    </source>
</evidence>
<comment type="similarity">
    <text evidence="1">Belongs to the AB hydrolase superfamily. AB hydrolase 4 family.</text>
</comment>
<dbReference type="Proteomes" id="UP000663854">
    <property type="component" value="Unassembled WGS sequence"/>
</dbReference>